<dbReference type="Pfam" id="PF00106">
    <property type="entry name" value="adh_short"/>
    <property type="match status" value="1"/>
</dbReference>
<proteinExistence type="inferred from homology"/>
<name>A0A5M6BZR4_9TREE</name>
<reference evidence="4" key="2">
    <citation type="submission" date="2024-01" db="EMBL/GenBank/DDBJ databases">
        <title>Comparative genomics of Cryptococcus and Kwoniella reveals pathogenesis evolution and contrasting modes of karyotype evolution via chromosome fusion or intercentromeric recombination.</title>
        <authorList>
            <person name="Coelho M.A."/>
            <person name="David-Palma M."/>
            <person name="Shea T."/>
            <person name="Bowers K."/>
            <person name="McGinley-Smith S."/>
            <person name="Mohammad A.W."/>
            <person name="Gnirke A."/>
            <person name="Yurkov A.M."/>
            <person name="Nowrousian M."/>
            <person name="Sun S."/>
            <person name="Cuomo C.A."/>
            <person name="Heitman J."/>
        </authorList>
    </citation>
    <scope>NUCLEOTIDE SEQUENCE</scope>
    <source>
        <strain evidence="4">CBS 12478</strain>
    </source>
</reference>
<organism evidence="4 5">
    <name type="scientific">Kwoniella shandongensis</name>
    <dbReference type="NCBI Taxonomy" id="1734106"/>
    <lineage>
        <taxon>Eukaryota</taxon>
        <taxon>Fungi</taxon>
        <taxon>Dikarya</taxon>
        <taxon>Basidiomycota</taxon>
        <taxon>Agaricomycotina</taxon>
        <taxon>Tremellomycetes</taxon>
        <taxon>Tremellales</taxon>
        <taxon>Cryptococcaceae</taxon>
        <taxon>Kwoniella</taxon>
    </lineage>
</organism>
<reference evidence="4" key="1">
    <citation type="submission" date="2017-08" db="EMBL/GenBank/DDBJ databases">
        <authorList>
            <person name="Cuomo C."/>
            <person name="Billmyre B."/>
            <person name="Heitman J."/>
        </authorList>
    </citation>
    <scope>NUCLEOTIDE SEQUENCE</scope>
    <source>
        <strain evidence="4">CBS 12478</strain>
    </source>
</reference>
<evidence type="ECO:0000256" key="2">
    <source>
        <dbReference type="ARBA" id="ARBA00022857"/>
    </source>
</evidence>
<evidence type="ECO:0000313" key="5">
    <source>
        <dbReference type="Proteomes" id="UP000322225"/>
    </source>
</evidence>
<evidence type="ECO:0000256" key="1">
    <source>
        <dbReference type="ARBA" id="ARBA00006484"/>
    </source>
</evidence>
<dbReference type="InterPro" id="IPR002347">
    <property type="entry name" value="SDR_fam"/>
</dbReference>
<protein>
    <submittedName>
        <fullName evidence="4">Uncharacterized protein</fullName>
    </submittedName>
</protein>
<dbReference type="GO" id="GO:0016491">
    <property type="term" value="F:oxidoreductase activity"/>
    <property type="evidence" value="ECO:0007669"/>
    <property type="project" value="UniProtKB-KW"/>
</dbReference>
<dbReference type="GeneID" id="43588820"/>
<accession>A0A5M6BZR4</accession>
<dbReference type="SUPFAM" id="SSF51735">
    <property type="entry name" value="NAD(P)-binding Rossmann-fold domains"/>
    <property type="match status" value="1"/>
</dbReference>
<dbReference type="PRINTS" id="PR00081">
    <property type="entry name" value="GDHRDH"/>
</dbReference>
<dbReference type="Proteomes" id="UP000322225">
    <property type="component" value="Chromosome 1"/>
</dbReference>
<dbReference type="AlphaFoldDB" id="A0A5M6BZR4"/>
<evidence type="ECO:0000256" key="3">
    <source>
        <dbReference type="ARBA" id="ARBA00023002"/>
    </source>
</evidence>
<dbReference type="PANTHER" id="PTHR24320">
    <property type="entry name" value="RETINOL DEHYDROGENASE"/>
    <property type="match status" value="1"/>
</dbReference>
<gene>
    <name evidence="4" type="ORF">CI109_100557</name>
</gene>
<keyword evidence="5" id="KW-1185">Reference proteome</keyword>
<dbReference type="EMBL" id="CP144051">
    <property type="protein sequence ID" value="WWD16132.1"/>
    <property type="molecule type" value="Genomic_DNA"/>
</dbReference>
<evidence type="ECO:0000313" key="4">
    <source>
        <dbReference type="EMBL" id="WWD16132.1"/>
    </source>
</evidence>
<comment type="similarity">
    <text evidence="1">Belongs to the short-chain dehydrogenases/reductases (SDR) family.</text>
</comment>
<dbReference type="RefSeq" id="XP_031861161.1">
    <property type="nucleotide sequence ID" value="XM_032004683.1"/>
</dbReference>
<dbReference type="KEGG" id="ksn:43588820"/>
<keyword evidence="2" id="KW-0521">NADP</keyword>
<dbReference type="Gene3D" id="3.40.50.720">
    <property type="entry name" value="NAD(P)-binding Rossmann-like Domain"/>
    <property type="match status" value="1"/>
</dbReference>
<sequence>MSFFQILRMVFPPKPEWSVDQIPDLTGKVALVTGGNSGIGKEVVHQLLLKNAKVYLGARSPEKAEQAIEELAQLTDGKKALFLHVDMADMDSVKAAAKTFMEQEQRLDLLFNNAGVLLSETGKASVQGYELTFATNTLSPYLFTKLLLPVLRRTASSTAIPPRVVWTISAAPFFLKGDKLQYDLFKLEKRLDGDQTYCQSKTAATMLAQYLGSTETRPKNESGEVWFVSLDPGAIKTDLFKEQSSLRVWFQDRFLVNTIPMGALTPLYAGTSPVVQNGQTFFPFARLGFPAKVTTNVEEQKKLADWCDKEIAQWL</sequence>
<keyword evidence="3" id="KW-0560">Oxidoreductase</keyword>
<dbReference type="OrthoDB" id="191139at2759"/>
<dbReference type="PANTHER" id="PTHR24320:SF236">
    <property type="entry name" value="SHORT-CHAIN DEHYDROGENASE-RELATED"/>
    <property type="match status" value="1"/>
</dbReference>
<dbReference type="InterPro" id="IPR036291">
    <property type="entry name" value="NAD(P)-bd_dom_sf"/>
</dbReference>